<feature type="transmembrane region" description="Helical" evidence="7">
    <location>
        <begin position="61"/>
        <end position="83"/>
    </location>
</feature>
<comment type="similarity">
    <text evidence="6">Belongs to the peptidase M48 family.</text>
</comment>
<keyword evidence="7" id="KW-1133">Transmembrane helix</keyword>
<gene>
    <name evidence="9" type="ORF">IFO67_15160</name>
</gene>
<dbReference type="RefSeq" id="WP_187719001.1">
    <property type="nucleotide sequence ID" value="NZ_JACTAH010000002.1"/>
</dbReference>
<comment type="cofactor">
    <cofactor evidence="6">
        <name>Zn(2+)</name>
        <dbReference type="ChEBI" id="CHEBI:29105"/>
    </cofactor>
    <text evidence="6">Binds 1 zinc ion per subunit.</text>
</comment>
<sequence>MRSSCRGRSRLDVVHARLARRLTVTALAGFVTIVLAVAGGVGVVIWALQAGWHAEDASGRTLYWLGAAVMTLGVCHLLVLALVPAPQPQGIPLPRGVAGALHYRIDEVARRLGVPPLDGVWITDEMNAAVLQRPRFGCFGRIEYHLMIGLPLAHCLSRRQFLAVLAHEFGHLVVQRRALGAFGAHLRAWWLRLADQIADYHPLLESWLDRRFYRYTLGMLRMTRLEEFAADAIAARVVGRRLLGEALIEVSAKDRFLREDYWPKVMAQCSSAPEPRFRPFREMGLGVSAGFNAHSVLNAGFRGGEEEAASLHPTPAERLRALRVPACEAVPPERSAAIHYLSALLPRLAWAFDRHWWSVTGRNWRRSYRRARREGRSPTDRA</sequence>
<evidence type="ECO:0000256" key="4">
    <source>
        <dbReference type="ARBA" id="ARBA00022833"/>
    </source>
</evidence>
<protein>
    <submittedName>
        <fullName evidence="9">M48 family metallopeptidase</fullName>
    </submittedName>
</protein>
<feature type="domain" description="Peptidase M48" evidence="8">
    <location>
        <begin position="149"/>
        <end position="323"/>
    </location>
</feature>
<keyword evidence="2" id="KW-0479">Metal-binding</keyword>
<accession>A0ABR9BD08</accession>
<dbReference type="Proteomes" id="UP000603602">
    <property type="component" value="Unassembled WGS sequence"/>
</dbReference>
<keyword evidence="5 6" id="KW-0482">Metalloprotease</keyword>
<evidence type="ECO:0000256" key="5">
    <source>
        <dbReference type="ARBA" id="ARBA00023049"/>
    </source>
</evidence>
<keyword evidence="10" id="KW-1185">Reference proteome</keyword>
<evidence type="ECO:0000256" key="1">
    <source>
        <dbReference type="ARBA" id="ARBA00022670"/>
    </source>
</evidence>
<evidence type="ECO:0000313" key="10">
    <source>
        <dbReference type="Proteomes" id="UP000603602"/>
    </source>
</evidence>
<keyword evidence="7" id="KW-0472">Membrane</keyword>
<dbReference type="CDD" id="cd07328">
    <property type="entry name" value="M48_Ste24p_like"/>
    <property type="match status" value="1"/>
</dbReference>
<keyword evidence="1 6" id="KW-0645">Protease</keyword>
<evidence type="ECO:0000313" key="9">
    <source>
        <dbReference type="EMBL" id="MBD8504234.1"/>
    </source>
</evidence>
<evidence type="ECO:0000256" key="2">
    <source>
        <dbReference type="ARBA" id="ARBA00022723"/>
    </source>
</evidence>
<comment type="caution">
    <text evidence="9">The sequence shown here is derived from an EMBL/GenBank/DDBJ whole genome shotgun (WGS) entry which is preliminary data.</text>
</comment>
<organism evidence="9 10">
    <name type="scientific">Thauera sedimentorum</name>
    <dbReference type="NCBI Taxonomy" id="2767595"/>
    <lineage>
        <taxon>Bacteria</taxon>
        <taxon>Pseudomonadati</taxon>
        <taxon>Pseudomonadota</taxon>
        <taxon>Betaproteobacteria</taxon>
        <taxon>Rhodocyclales</taxon>
        <taxon>Zoogloeaceae</taxon>
        <taxon>Thauera</taxon>
    </lineage>
</organism>
<dbReference type="InterPro" id="IPR001915">
    <property type="entry name" value="Peptidase_M48"/>
</dbReference>
<evidence type="ECO:0000256" key="6">
    <source>
        <dbReference type="RuleBase" id="RU003983"/>
    </source>
</evidence>
<dbReference type="Pfam" id="PF01435">
    <property type="entry name" value="Peptidase_M48"/>
    <property type="match status" value="1"/>
</dbReference>
<keyword evidence="7" id="KW-0812">Transmembrane</keyword>
<proteinExistence type="inferred from homology"/>
<evidence type="ECO:0000256" key="3">
    <source>
        <dbReference type="ARBA" id="ARBA00022801"/>
    </source>
</evidence>
<name>A0ABR9BD08_9RHOO</name>
<keyword evidence="3 6" id="KW-0378">Hydrolase</keyword>
<dbReference type="EMBL" id="JACYTO010000002">
    <property type="protein sequence ID" value="MBD8504234.1"/>
    <property type="molecule type" value="Genomic_DNA"/>
</dbReference>
<evidence type="ECO:0000259" key="8">
    <source>
        <dbReference type="Pfam" id="PF01435"/>
    </source>
</evidence>
<dbReference type="Gene3D" id="3.30.2010.10">
    <property type="entry name" value="Metalloproteases ('zincins'), catalytic domain"/>
    <property type="match status" value="1"/>
</dbReference>
<reference evidence="10" key="1">
    <citation type="submission" date="2023-07" db="EMBL/GenBank/DDBJ databases">
        <title>Thauera sp. CAU 1555 isolated from sand of Yaerae Beach.</title>
        <authorList>
            <person name="Kim W."/>
        </authorList>
    </citation>
    <scope>NUCLEOTIDE SEQUENCE [LARGE SCALE GENOMIC DNA]</scope>
    <source>
        <strain evidence="10">CAU 1555</strain>
    </source>
</reference>
<feature type="transmembrane region" description="Helical" evidence="7">
    <location>
        <begin position="21"/>
        <end position="49"/>
    </location>
</feature>
<keyword evidence="4 6" id="KW-0862">Zinc</keyword>
<evidence type="ECO:0000256" key="7">
    <source>
        <dbReference type="SAM" id="Phobius"/>
    </source>
</evidence>